<dbReference type="GO" id="GO:0043565">
    <property type="term" value="F:sequence-specific DNA binding"/>
    <property type="evidence" value="ECO:0007669"/>
    <property type="project" value="TreeGrafter"/>
</dbReference>
<dbReference type="Gene3D" id="3.40.190.10">
    <property type="entry name" value="Periplasmic binding protein-like II"/>
    <property type="match status" value="2"/>
</dbReference>
<feature type="region of interest" description="Disordered" evidence="5">
    <location>
        <begin position="1"/>
        <end position="113"/>
    </location>
</feature>
<dbReference type="InterPro" id="IPR036390">
    <property type="entry name" value="WH_DNA-bd_sf"/>
</dbReference>
<accession>A0A4Q2UEQ5</accession>
<dbReference type="PANTHER" id="PTHR30537">
    <property type="entry name" value="HTH-TYPE TRANSCRIPTIONAL REGULATOR"/>
    <property type="match status" value="1"/>
</dbReference>
<reference evidence="7 8" key="2">
    <citation type="submission" date="2019-02" db="EMBL/GenBank/DDBJ databases">
        <title>'Lichenibacterium ramalinii' gen. nov. sp. nov., 'Lichenibacterium minor' gen. nov. sp. nov.</title>
        <authorList>
            <person name="Pankratov T."/>
        </authorList>
    </citation>
    <scope>NUCLEOTIDE SEQUENCE [LARGE SCALE GENOMIC DNA]</scope>
    <source>
        <strain evidence="7 8">RmlP026</strain>
    </source>
</reference>
<dbReference type="GO" id="GO:0003700">
    <property type="term" value="F:DNA-binding transcription factor activity"/>
    <property type="evidence" value="ECO:0007669"/>
    <property type="project" value="InterPro"/>
</dbReference>
<feature type="compositionally biased region" description="Basic and acidic residues" evidence="5">
    <location>
        <begin position="65"/>
        <end position="75"/>
    </location>
</feature>
<dbReference type="SUPFAM" id="SSF46785">
    <property type="entry name" value="Winged helix' DNA-binding domain"/>
    <property type="match status" value="1"/>
</dbReference>
<dbReference type="InterPro" id="IPR000847">
    <property type="entry name" value="LysR_HTH_N"/>
</dbReference>
<dbReference type="SUPFAM" id="SSF53850">
    <property type="entry name" value="Periplasmic binding protein-like II"/>
    <property type="match status" value="1"/>
</dbReference>
<keyword evidence="2" id="KW-0805">Transcription regulation</keyword>
<evidence type="ECO:0000313" key="8">
    <source>
        <dbReference type="Proteomes" id="UP000290759"/>
    </source>
</evidence>
<comment type="caution">
    <text evidence="7">The sequence shown here is derived from an EMBL/GenBank/DDBJ whole genome shotgun (WGS) entry which is preliminary data.</text>
</comment>
<feature type="domain" description="HTH lysR-type" evidence="6">
    <location>
        <begin position="117"/>
        <end position="174"/>
    </location>
</feature>
<dbReference type="EMBL" id="QYBB01000002">
    <property type="protein sequence ID" value="RYC33295.1"/>
    <property type="molecule type" value="Genomic_DNA"/>
</dbReference>
<sequence length="418" mass="45422">MAQKRRNGGSVQEPRRRRPFRSRQPSPPDAQHPRHRRFPAEDGGPGPRPRQQPDRHRGDRRRPGRDRDDRHRGADLIKSSRASGPGTAAGSVPPRPGSEASLKSRPGSPRTMDRQWLPLNALRAFEAAGQLGSFTAAAAKLTVAQSAVSRHVSVLEKFVGLPLFERRHQQLVLTEAGRHLLPVVTRSFDRLDGALGDIIEERGAPRRMLRVAMPPTFAAQLAIPILRDFRAEHPALSIEVASRSVAGGDAEAGLSIVYSEPRVTDAINDLLWMERLTVLCSPAALGEGPVDLPSLVARQDPLHVRLGGRAHGHMWELMARAAGRPDLAVDRGLVFDTAQLAVQYALSGEGLALADPMLFRDDLSAGRLVAPFGARLASGYGYYLVTAPEDLDEAVVLFRSWLIRRFAAGGQGRGGAAP</sequence>
<organism evidence="7 8">
    <name type="scientific">Lichenibacterium minor</name>
    <dbReference type="NCBI Taxonomy" id="2316528"/>
    <lineage>
        <taxon>Bacteria</taxon>
        <taxon>Pseudomonadati</taxon>
        <taxon>Pseudomonadota</taxon>
        <taxon>Alphaproteobacteria</taxon>
        <taxon>Hyphomicrobiales</taxon>
        <taxon>Lichenihabitantaceae</taxon>
        <taxon>Lichenibacterium</taxon>
    </lineage>
</organism>
<keyword evidence="4" id="KW-0804">Transcription</keyword>
<dbReference type="PANTHER" id="PTHR30537:SF74">
    <property type="entry name" value="HTH-TYPE TRANSCRIPTIONAL REGULATOR TRPI"/>
    <property type="match status" value="1"/>
</dbReference>
<dbReference type="PRINTS" id="PR00039">
    <property type="entry name" value="HTHLYSR"/>
</dbReference>
<dbReference type="InterPro" id="IPR005119">
    <property type="entry name" value="LysR_subst-bd"/>
</dbReference>
<evidence type="ECO:0000256" key="4">
    <source>
        <dbReference type="ARBA" id="ARBA00023163"/>
    </source>
</evidence>
<comment type="similarity">
    <text evidence="1">Belongs to the LysR transcriptional regulatory family.</text>
</comment>
<proteinExistence type="inferred from homology"/>
<evidence type="ECO:0000256" key="5">
    <source>
        <dbReference type="SAM" id="MobiDB-lite"/>
    </source>
</evidence>
<dbReference type="Gene3D" id="1.10.10.10">
    <property type="entry name" value="Winged helix-like DNA-binding domain superfamily/Winged helix DNA-binding domain"/>
    <property type="match status" value="1"/>
</dbReference>
<dbReference type="Pfam" id="PF03466">
    <property type="entry name" value="LysR_substrate"/>
    <property type="match status" value="1"/>
</dbReference>
<protein>
    <submittedName>
        <fullName evidence="7">LysR family transcriptional regulator</fullName>
    </submittedName>
</protein>
<name>A0A4Q2UEQ5_9HYPH</name>
<reference evidence="7 8" key="1">
    <citation type="submission" date="2018-12" db="EMBL/GenBank/DDBJ databases">
        <authorList>
            <person name="Grouzdev D.S."/>
            <person name="Krutkina M.S."/>
        </authorList>
    </citation>
    <scope>NUCLEOTIDE SEQUENCE [LARGE SCALE GENOMIC DNA]</scope>
    <source>
        <strain evidence="7 8">RmlP026</strain>
    </source>
</reference>
<dbReference type="OrthoDB" id="9793571at2"/>
<evidence type="ECO:0000256" key="1">
    <source>
        <dbReference type="ARBA" id="ARBA00009437"/>
    </source>
</evidence>
<dbReference type="InterPro" id="IPR058163">
    <property type="entry name" value="LysR-type_TF_proteobact-type"/>
</dbReference>
<evidence type="ECO:0000256" key="3">
    <source>
        <dbReference type="ARBA" id="ARBA00023125"/>
    </source>
</evidence>
<dbReference type="Proteomes" id="UP000290759">
    <property type="component" value="Unassembled WGS sequence"/>
</dbReference>
<dbReference type="Pfam" id="PF00126">
    <property type="entry name" value="HTH_1"/>
    <property type="match status" value="1"/>
</dbReference>
<dbReference type="AlphaFoldDB" id="A0A4Q2UEQ5"/>
<dbReference type="InterPro" id="IPR036388">
    <property type="entry name" value="WH-like_DNA-bd_sf"/>
</dbReference>
<evidence type="ECO:0000259" key="6">
    <source>
        <dbReference type="PROSITE" id="PS50931"/>
    </source>
</evidence>
<evidence type="ECO:0000256" key="2">
    <source>
        <dbReference type="ARBA" id="ARBA00023015"/>
    </source>
</evidence>
<keyword evidence="3" id="KW-0238">DNA-binding</keyword>
<dbReference type="GO" id="GO:0006351">
    <property type="term" value="P:DNA-templated transcription"/>
    <property type="evidence" value="ECO:0007669"/>
    <property type="project" value="TreeGrafter"/>
</dbReference>
<gene>
    <name evidence="7" type="ORF">D3273_02135</name>
</gene>
<keyword evidence="8" id="KW-1185">Reference proteome</keyword>
<dbReference type="PROSITE" id="PS50931">
    <property type="entry name" value="HTH_LYSR"/>
    <property type="match status" value="1"/>
</dbReference>
<evidence type="ECO:0000313" key="7">
    <source>
        <dbReference type="EMBL" id="RYC33295.1"/>
    </source>
</evidence>